<dbReference type="RefSeq" id="WP_203906870.1">
    <property type="nucleotide sequence ID" value="NZ_BONY01000005.1"/>
</dbReference>
<reference evidence="2" key="1">
    <citation type="submission" date="2021-01" db="EMBL/GenBank/DDBJ databases">
        <title>Whole genome shotgun sequence of Rhizocola hellebori NBRC 109834.</title>
        <authorList>
            <person name="Komaki H."/>
            <person name="Tamura T."/>
        </authorList>
    </citation>
    <scope>NUCLEOTIDE SEQUENCE</scope>
    <source>
        <strain evidence="2">NBRC 109834</strain>
    </source>
</reference>
<dbReference type="AlphaFoldDB" id="A0A8J3VE32"/>
<keyword evidence="1" id="KW-0732">Signal</keyword>
<dbReference type="InterPro" id="IPR046256">
    <property type="entry name" value="DUF6289"/>
</dbReference>
<protein>
    <submittedName>
        <fullName evidence="2">Uncharacterized protein</fullName>
    </submittedName>
</protein>
<organism evidence="2 3">
    <name type="scientific">Rhizocola hellebori</name>
    <dbReference type="NCBI Taxonomy" id="1392758"/>
    <lineage>
        <taxon>Bacteria</taxon>
        <taxon>Bacillati</taxon>
        <taxon>Actinomycetota</taxon>
        <taxon>Actinomycetes</taxon>
        <taxon>Micromonosporales</taxon>
        <taxon>Micromonosporaceae</taxon>
        <taxon>Rhizocola</taxon>
    </lineage>
</organism>
<evidence type="ECO:0000313" key="2">
    <source>
        <dbReference type="EMBL" id="GIH02937.1"/>
    </source>
</evidence>
<keyword evidence="3" id="KW-1185">Reference proteome</keyword>
<dbReference type="EMBL" id="BONY01000005">
    <property type="protein sequence ID" value="GIH02937.1"/>
    <property type="molecule type" value="Genomic_DNA"/>
</dbReference>
<name>A0A8J3VE32_9ACTN</name>
<dbReference type="Proteomes" id="UP000612899">
    <property type="component" value="Unassembled WGS sequence"/>
</dbReference>
<dbReference type="Pfam" id="PF19806">
    <property type="entry name" value="DUF6289"/>
    <property type="match status" value="1"/>
</dbReference>
<proteinExistence type="predicted"/>
<feature type="signal peptide" evidence="1">
    <location>
        <begin position="1"/>
        <end position="25"/>
    </location>
</feature>
<evidence type="ECO:0000256" key="1">
    <source>
        <dbReference type="SAM" id="SignalP"/>
    </source>
</evidence>
<gene>
    <name evidence="2" type="ORF">Rhe02_10040</name>
</gene>
<sequence length="75" mass="7746">MFRRAILATALALGIAVTGAAPAQAIPPGDSLLVIAYYSNPSKTTLIGQQWAGCGQPSGSWGATSGYRNIFFTPC</sequence>
<feature type="chain" id="PRO_5035179931" evidence="1">
    <location>
        <begin position="26"/>
        <end position="75"/>
    </location>
</feature>
<evidence type="ECO:0000313" key="3">
    <source>
        <dbReference type="Proteomes" id="UP000612899"/>
    </source>
</evidence>
<comment type="caution">
    <text evidence="2">The sequence shown here is derived from an EMBL/GenBank/DDBJ whole genome shotgun (WGS) entry which is preliminary data.</text>
</comment>
<accession>A0A8J3VE32</accession>